<dbReference type="Gene3D" id="1.10.20.60">
    <property type="entry name" value="Glu-tRNAGln amidotransferase C subunit, N-terminal domain"/>
    <property type="match status" value="1"/>
</dbReference>
<gene>
    <name evidence="1" type="primary">gatC</name>
    <name evidence="2" type="ORF">A3B90_00200</name>
</gene>
<dbReference type="InterPro" id="IPR003837">
    <property type="entry name" value="GatC"/>
</dbReference>
<keyword evidence="1" id="KW-0648">Protein biosynthesis</keyword>
<dbReference type="InterPro" id="IPR036113">
    <property type="entry name" value="Asp/Glu-ADT_sf_sub_c"/>
</dbReference>
<dbReference type="NCBIfam" id="TIGR00135">
    <property type="entry name" value="gatC"/>
    <property type="match status" value="1"/>
</dbReference>
<organism evidence="2 3">
    <name type="scientific">Candidatus Magasanikbacteria bacterium RIFCSPHIGHO2_02_FULL_41_13</name>
    <dbReference type="NCBI Taxonomy" id="1798676"/>
    <lineage>
        <taxon>Bacteria</taxon>
        <taxon>Candidatus Magasanikiibacteriota</taxon>
    </lineage>
</organism>
<evidence type="ECO:0000313" key="3">
    <source>
        <dbReference type="Proteomes" id="UP000178742"/>
    </source>
</evidence>
<comment type="caution">
    <text evidence="2">The sequence shown here is derived from an EMBL/GenBank/DDBJ whole genome shotgun (WGS) entry which is preliminary data.</text>
</comment>
<dbReference type="EMBL" id="MFPX01000018">
    <property type="protein sequence ID" value="OGH66418.1"/>
    <property type="molecule type" value="Genomic_DNA"/>
</dbReference>
<dbReference type="GO" id="GO:0050567">
    <property type="term" value="F:glutaminyl-tRNA synthase (glutamine-hydrolyzing) activity"/>
    <property type="evidence" value="ECO:0007669"/>
    <property type="project" value="UniProtKB-UniRule"/>
</dbReference>
<evidence type="ECO:0000313" key="2">
    <source>
        <dbReference type="EMBL" id="OGH66418.1"/>
    </source>
</evidence>
<proteinExistence type="inferred from homology"/>
<dbReference type="Proteomes" id="UP000178742">
    <property type="component" value="Unassembled WGS sequence"/>
</dbReference>
<dbReference type="STRING" id="1798676.A3B90_00200"/>
<comment type="function">
    <text evidence="1">Allows the formation of correctly charged Asn-tRNA(Asn) or Gln-tRNA(Gln) through the transamidation of misacylated Asp-tRNA(Asn) or Glu-tRNA(Gln) in organisms which lack either or both of asparaginyl-tRNA or glutaminyl-tRNA synthetases. The reaction takes place in the presence of glutamine and ATP through an activated phospho-Asp-tRNA(Asn) or phospho-Glu-tRNA(Gln).</text>
</comment>
<dbReference type="GO" id="GO:0006412">
    <property type="term" value="P:translation"/>
    <property type="evidence" value="ECO:0007669"/>
    <property type="project" value="UniProtKB-UniRule"/>
</dbReference>
<evidence type="ECO:0000256" key="1">
    <source>
        <dbReference type="HAMAP-Rule" id="MF_00122"/>
    </source>
</evidence>
<keyword evidence="1" id="KW-0067">ATP-binding</keyword>
<keyword evidence="1" id="KW-0547">Nucleotide-binding</keyword>
<name>A0A1F6M4C0_9BACT</name>
<comment type="catalytic activity">
    <reaction evidence="1">
        <text>L-aspartyl-tRNA(Asn) + L-glutamine + ATP + H2O = L-asparaginyl-tRNA(Asn) + L-glutamate + ADP + phosphate + 2 H(+)</text>
        <dbReference type="Rhea" id="RHEA:14513"/>
        <dbReference type="Rhea" id="RHEA-COMP:9674"/>
        <dbReference type="Rhea" id="RHEA-COMP:9677"/>
        <dbReference type="ChEBI" id="CHEBI:15377"/>
        <dbReference type="ChEBI" id="CHEBI:15378"/>
        <dbReference type="ChEBI" id="CHEBI:29985"/>
        <dbReference type="ChEBI" id="CHEBI:30616"/>
        <dbReference type="ChEBI" id="CHEBI:43474"/>
        <dbReference type="ChEBI" id="CHEBI:58359"/>
        <dbReference type="ChEBI" id="CHEBI:78515"/>
        <dbReference type="ChEBI" id="CHEBI:78516"/>
        <dbReference type="ChEBI" id="CHEBI:456216"/>
    </reaction>
</comment>
<dbReference type="EC" id="6.3.5.-" evidence="1"/>
<keyword evidence="1" id="KW-0436">Ligase</keyword>
<protein>
    <recommendedName>
        <fullName evidence="1">Aspartyl/glutamyl-tRNA(Asn/Gln) amidotransferase subunit C</fullName>
        <shortName evidence="1">Asp/Glu-ADT subunit C</shortName>
        <ecNumber evidence="1">6.3.5.-</ecNumber>
    </recommendedName>
</protein>
<dbReference type="AlphaFoldDB" id="A0A1F6M4C0"/>
<dbReference type="Pfam" id="PF02686">
    <property type="entry name" value="GatC"/>
    <property type="match status" value="1"/>
</dbReference>
<dbReference type="GO" id="GO:0050566">
    <property type="term" value="F:asparaginyl-tRNA synthase (glutamine-hydrolyzing) activity"/>
    <property type="evidence" value="ECO:0007669"/>
    <property type="project" value="RHEA"/>
</dbReference>
<dbReference type="HAMAP" id="MF_00122">
    <property type="entry name" value="GatC"/>
    <property type="match status" value="1"/>
</dbReference>
<comment type="subunit">
    <text evidence="1">Heterotrimer of A, B and C subunits.</text>
</comment>
<reference evidence="2 3" key="1">
    <citation type="journal article" date="2016" name="Nat. Commun.">
        <title>Thousands of microbial genomes shed light on interconnected biogeochemical processes in an aquifer system.</title>
        <authorList>
            <person name="Anantharaman K."/>
            <person name="Brown C.T."/>
            <person name="Hug L.A."/>
            <person name="Sharon I."/>
            <person name="Castelle C.J."/>
            <person name="Probst A.J."/>
            <person name="Thomas B.C."/>
            <person name="Singh A."/>
            <person name="Wilkins M.J."/>
            <person name="Karaoz U."/>
            <person name="Brodie E.L."/>
            <person name="Williams K.H."/>
            <person name="Hubbard S.S."/>
            <person name="Banfield J.F."/>
        </authorList>
    </citation>
    <scope>NUCLEOTIDE SEQUENCE [LARGE SCALE GENOMIC DNA]</scope>
</reference>
<comment type="similarity">
    <text evidence="1">Belongs to the GatC family.</text>
</comment>
<dbReference type="GO" id="GO:0006450">
    <property type="term" value="P:regulation of translational fidelity"/>
    <property type="evidence" value="ECO:0007669"/>
    <property type="project" value="InterPro"/>
</dbReference>
<comment type="catalytic activity">
    <reaction evidence="1">
        <text>L-glutamyl-tRNA(Gln) + L-glutamine + ATP + H2O = L-glutaminyl-tRNA(Gln) + L-glutamate + ADP + phosphate + H(+)</text>
        <dbReference type="Rhea" id="RHEA:17521"/>
        <dbReference type="Rhea" id="RHEA-COMP:9681"/>
        <dbReference type="Rhea" id="RHEA-COMP:9684"/>
        <dbReference type="ChEBI" id="CHEBI:15377"/>
        <dbReference type="ChEBI" id="CHEBI:15378"/>
        <dbReference type="ChEBI" id="CHEBI:29985"/>
        <dbReference type="ChEBI" id="CHEBI:30616"/>
        <dbReference type="ChEBI" id="CHEBI:43474"/>
        <dbReference type="ChEBI" id="CHEBI:58359"/>
        <dbReference type="ChEBI" id="CHEBI:78520"/>
        <dbReference type="ChEBI" id="CHEBI:78521"/>
        <dbReference type="ChEBI" id="CHEBI:456216"/>
    </reaction>
</comment>
<sequence>MKLERKDIEDLAKLARLDLTEEEKNRYAEQLSVIFEYFEMLGEVDTENIPETCQVTGLLDVTRPDIAYQQDTDKLEKLMACFPERQARLLKVKAVFKKQSN</sequence>
<dbReference type="SUPFAM" id="SSF141000">
    <property type="entry name" value="Glu-tRNAGln amidotransferase C subunit"/>
    <property type="match status" value="1"/>
</dbReference>
<dbReference type="GO" id="GO:0005524">
    <property type="term" value="F:ATP binding"/>
    <property type="evidence" value="ECO:0007669"/>
    <property type="project" value="UniProtKB-KW"/>
</dbReference>
<accession>A0A1F6M4C0</accession>